<dbReference type="EMBL" id="VSSQ01032257">
    <property type="protein sequence ID" value="MPM83468.1"/>
    <property type="molecule type" value="Genomic_DNA"/>
</dbReference>
<evidence type="ECO:0000313" key="2">
    <source>
        <dbReference type="EMBL" id="MPM83468.1"/>
    </source>
</evidence>
<name>A0A645D323_9ZZZZ</name>
<reference evidence="2" key="1">
    <citation type="submission" date="2019-08" db="EMBL/GenBank/DDBJ databases">
        <authorList>
            <person name="Kucharzyk K."/>
            <person name="Murdoch R.W."/>
            <person name="Higgins S."/>
            <person name="Loffler F."/>
        </authorList>
    </citation>
    <scope>NUCLEOTIDE SEQUENCE</scope>
</reference>
<dbReference type="AlphaFoldDB" id="A0A645D323"/>
<organism evidence="2">
    <name type="scientific">bioreactor metagenome</name>
    <dbReference type="NCBI Taxonomy" id="1076179"/>
    <lineage>
        <taxon>unclassified sequences</taxon>
        <taxon>metagenomes</taxon>
        <taxon>ecological metagenomes</taxon>
    </lineage>
</organism>
<proteinExistence type="predicted"/>
<protein>
    <submittedName>
        <fullName evidence="2">Uncharacterized protein</fullName>
    </submittedName>
</protein>
<feature type="region of interest" description="Disordered" evidence="1">
    <location>
        <begin position="115"/>
        <end position="134"/>
    </location>
</feature>
<accession>A0A645D323</accession>
<sequence>MADARRQLSRRAHKQHRRTRLLGGGAQPFKPLGVFHHVGIDGLIEIGPVQKALVVLEDVKIAAGPPALRHQRGGIDAVRRLFGEVGPHAFFHAALQPARIQPVFPQVKFQSGPHRVISGGAQGKAPRRQQDEQQ</sequence>
<gene>
    <name evidence="2" type="ORF">SDC9_130532</name>
</gene>
<evidence type="ECO:0000256" key="1">
    <source>
        <dbReference type="SAM" id="MobiDB-lite"/>
    </source>
</evidence>
<comment type="caution">
    <text evidence="2">The sequence shown here is derived from an EMBL/GenBank/DDBJ whole genome shotgun (WGS) entry which is preliminary data.</text>
</comment>